<dbReference type="InterPro" id="IPR029033">
    <property type="entry name" value="His_PPase_superfam"/>
</dbReference>
<dbReference type="AlphaFoldDB" id="A0A7C1FLD8"/>
<dbReference type="CDD" id="cd07067">
    <property type="entry name" value="HP_PGM_like"/>
    <property type="match status" value="1"/>
</dbReference>
<feature type="binding site" evidence="1">
    <location>
        <begin position="7"/>
        <end position="14"/>
    </location>
    <ligand>
        <name>substrate</name>
    </ligand>
</feature>
<dbReference type="PANTHER" id="PTHR48100:SF1">
    <property type="entry name" value="HISTIDINE PHOSPHATASE FAMILY PROTEIN-RELATED"/>
    <property type="match status" value="1"/>
</dbReference>
<gene>
    <name evidence="2" type="ORF">ENQ20_20785</name>
</gene>
<dbReference type="Pfam" id="PF00300">
    <property type="entry name" value="His_Phos_1"/>
    <property type="match status" value="1"/>
</dbReference>
<organism evidence="2">
    <name type="scientific">Caldilinea aerophila</name>
    <dbReference type="NCBI Taxonomy" id="133453"/>
    <lineage>
        <taxon>Bacteria</taxon>
        <taxon>Bacillati</taxon>
        <taxon>Chloroflexota</taxon>
        <taxon>Caldilineae</taxon>
        <taxon>Caldilineales</taxon>
        <taxon>Caldilineaceae</taxon>
        <taxon>Caldilinea</taxon>
    </lineage>
</organism>
<evidence type="ECO:0000256" key="1">
    <source>
        <dbReference type="PIRSR" id="PIRSR613078-2"/>
    </source>
</evidence>
<proteinExistence type="predicted"/>
<sequence length="213" mass="24744">MNLLLIRHGQSYVNLPNWSGTNWDQPLTELGHRQAAALAAWLPRRLPQVDAIYASTMQRARQTVEPLAGVYGQPVLFDDRVREIGNNRYDHAPWSPEEHPGEFAGYWASERPFAPVMKEPRSESLMHFRARVGVFIEELVEKHRGQYVLVVCHGGVIEFAFDHIFNIGPWRRCEVWTHNTGLTHFEYVEHPGREVWRLHSHDRIDHLTPELLS</sequence>
<dbReference type="PANTHER" id="PTHR48100">
    <property type="entry name" value="BROAD-SPECIFICITY PHOSPHATASE YOR283W-RELATED"/>
    <property type="match status" value="1"/>
</dbReference>
<dbReference type="InterPro" id="IPR050275">
    <property type="entry name" value="PGM_Phosphatase"/>
</dbReference>
<feature type="binding site" evidence="1">
    <location>
        <position position="59"/>
    </location>
    <ligand>
        <name>substrate</name>
    </ligand>
</feature>
<dbReference type="Gene3D" id="3.40.50.1240">
    <property type="entry name" value="Phosphoglycerate mutase-like"/>
    <property type="match status" value="1"/>
</dbReference>
<dbReference type="GO" id="GO:0005737">
    <property type="term" value="C:cytoplasm"/>
    <property type="evidence" value="ECO:0007669"/>
    <property type="project" value="TreeGrafter"/>
</dbReference>
<reference evidence="2" key="1">
    <citation type="journal article" date="2020" name="mSystems">
        <title>Genome- and Community-Level Interaction Insights into Carbon Utilization and Element Cycling Functions of Hydrothermarchaeota in Hydrothermal Sediment.</title>
        <authorList>
            <person name="Zhou Z."/>
            <person name="Liu Y."/>
            <person name="Xu W."/>
            <person name="Pan J."/>
            <person name="Luo Z.H."/>
            <person name="Li M."/>
        </authorList>
    </citation>
    <scope>NUCLEOTIDE SEQUENCE [LARGE SCALE GENOMIC DNA]</scope>
    <source>
        <strain evidence="2">SpSt-289</strain>
    </source>
</reference>
<accession>A0A7C1FLD8</accession>
<evidence type="ECO:0000313" key="2">
    <source>
        <dbReference type="EMBL" id="HDX33894.1"/>
    </source>
</evidence>
<dbReference type="SUPFAM" id="SSF53254">
    <property type="entry name" value="Phosphoglycerate mutase-like"/>
    <property type="match status" value="1"/>
</dbReference>
<name>A0A7C1FLD8_9CHLR</name>
<dbReference type="GO" id="GO:0016791">
    <property type="term" value="F:phosphatase activity"/>
    <property type="evidence" value="ECO:0007669"/>
    <property type="project" value="TreeGrafter"/>
</dbReference>
<dbReference type="SMART" id="SM00855">
    <property type="entry name" value="PGAM"/>
    <property type="match status" value="1"/>
</dbReference>
<protein>
    <submittedName>
        <fullName evidence="2">Histidine phosphatase family protein</fullName>
    </submittedName>
</protein>
<comment type="caution">
    <text evidence="2">The sequence shown here is derived from an EMBL/GenBank/DDBJ whole genome shotgun (WGS) entry which is preliminary data.</text>
</comment>
<dbReference type="InterPro" id="IPR013078">
    <property type="entry name" value="His_Pase_superF_clade-1"/>
</dbReference>
<dbReference type="EMBL" id="DSMG01000210">
    <property type="protein sequence ID" value="HDX33894.1"/>
    <property type="molecule type" value="Genomic_DNA"/>
</dbReference>